<feature type="compositionally biased region" description="Basic and acidic residues" evidence="5">
    <location>
        <begin position="13"/>
        <end position="28"/>
    </location>
</feature>
<evidence type="ECO:0000256" key="2">
    <source>
        <dbReference type="ARBA" id="ARBA00022490"/>
    </source>
</evidence>
<accession>A0A7S3HKS9</accession>
<sequence>MNNRGGDANPTMQRRDNRSGDSRNKDRGPVGNNRGGTSNTLRNELRLGSDIPNKSQGTRQAEQTKQKPTFTELYGTINTIKQGFGFIQPIIDEEQIYFGGRELQPDMKVGDRVGFILRESVRGLAAENVRLLSQQMDKVVANVKGNVTRNPDRHRSSFGMAGLELSTTDPRSAAMLESAGLKEVAFSPSDVLSESIPKGHRLDKGDYLEFSVHRFIGSNFYVAKNVTMLQLKRERVIAQQIQRMLDAGVEREYGIVSALKKGEYGFIKPLDRKDEIYFRLEEGPAAKGEDAADVEAERNSKLVEGSEVQFFVITECVKGKMSDRAIHVRSVPKGTVKFELVLASAVRAVVIAESGSRPEESPGIARLDAPVSVAGPSEGNGDSAFAAAAAALAKKSGGSAGATAAAAVTSSIKTIELWQRCLPDELVCKVGDVLELDVHYYRPEKLFFARAVKVVQFRRVGRERGTVCSLKDNGFGFIQSSVRNADAYFKSSHVLSWESQPLPEGALKIGSTVSYDVICEDTNSGGKLRAKRVMLESPASVQARATADAERYLLKPDVTGVVVRNSTKKDSPGLIRLLSPAVLDEIQVGDFSDPEMMAALTEFQTNTDLQSVMLYALPLATLRAYSKLIESKFPGIAHEACPADLHDTALGHNMKLFKLEQDKYEAWKSSPRKASANERNTKLTGGSAEQSTVQFSKDDYITPEFGALSNDLKVTFNLCWEPSRGKIVAKQIRLVDEAVLDGNGQEVGEVQGVVDVLVDKGEKYGFIRCIPSDEKLFWHMTSAPNAPTSQQGRQGNGNGNAPPLMLGSEVTFQLRRRGGLRCAANIRPLSAGALSAEMVLPEACIALLTGPAQAVLVDVSQAAQLNRKYLDNRVVLEVFASKTDNISLNSGNIGVGGWNKLTLGGENSSPVPFPPDMSSLSLGGSPVPPEGLASEGSSPSRPALSSPLLIGQDEAAVSTVSIDDTDFKAKYFPVLPRLSVPVLAGTAAASQVGDLVSCQASVNWPLQRSPVHVAVSAPSVGKALKKKGRISRLKFRVPAPTSSEHVSAESLQCYSIGTIDFVELSDSNFEDSSHSVDALGQFFYCQAQELVPTDEHSRELPQVGDEVEFWVVPPVGRIAFGARLLPKLSARDHGIQFSKRPTAVQADTGKPKISPLNLITMAEGPPSDASTGFPAGWRTEAEANRAITDLPWAFLFQ</sequence>
<reference evidence="7" key="1">
    <citation type="submission" date="2021-01" db="EMBL/GenBank/DDBJ databases">
        <authorList>
            <person name="Corre E."/>
            <person name="Pelletier E."/>
            <person name="Niang G."/>
            <person name="Scheremetjew M."/>
            <person name="Finn R."/>
            <person name="Kale V."/>
            <person name="Holt S."/>
            <person name="Cochrane G."/>
            <person name="Meng A."/>
            <person name="Brown T."/>
            <person name="Cohen L."/>
        </authorList>
    </citation>
    <scope>NUCLEOTIDE SEQUENCE</scope>
    <source>
        <strain evidence="7">CCAP 955/1</strain>
    </source>
</reference>
<feature type="region of interest" description="Disordered" evidence="5">
    <location>
        <begin position="907"/>
        <end position="945"/>
    </location>
</feature>
<feature type="domain" description="Cold-shock" evidence="6">
    <location>
        <begin position="464"/>
        <end position="536"/>
    </location>
</feature>
<evidence type="ECO:0000256" key="3">
    <source>
        <dbReference type="ARBA" id="ARBA00022737"/>
    </source>
</evidence>
<dbReference type="SMART" id="SM00357">
    <property type="entry name" value="CSP"/>
    <property type="match status" value="4"/>
</dbReference>
<feature type="domain" description="Cold-shock" evidence="6">
    <location>
        <begin position="751"/>
        <end position="829"/>
    </location>
</feature>
<evidence type="ECO:0000259" key="6">
    <source>
        <dbReference type="SMART" id="SM00357"/>
    </source>
</evidence>
<dbReference type="PANTHER" id="PTHR12913:SF1">
    <property type="entry name" value="COLD SHOCK DOMAIN-CONTAINING PROTEIN E1"/>
    <property type="match status" value="1"/>
</dbReference>
<evidence type="ECO:0000313" key="7">
    <source>
        <dbReference type="EMBL" id="CAE0298076.1"/>
    </source>
</evidence>
<dbReference type="EMBL" id="HBIC01052588">
    <property type="protein sequence ID" value="CAE0298076.1"/>
    <property type="molecule type" value="Transcribed_RNA"/>
</dbReference>
<feature type="region of interest" description="Disordered" evidence="5">
    <location>
        <begin position="668"/>
        <end position="688"/>
    </location>
</feature>
<proteinExistence type="predicted"/>
<dbReference type="GO" id="GO:0005737">
    <property type="term" value="C:cytoplasm"/>
    <property type="evidence" value="ECO:0007669"/>
    <property type="project" value="UniProtKB-SubCell"/>
</dbReference>
<dbReference type="Gene3D" id="2.40.50.140">
    <property type="entry name" value="Nucleic acid-binding proteins"/>
    <property type="match status" value="4"/>
</dbReference>
<dbReference type="GO" id="GO:0003723">
    <property type="term" value="F:RNA binding"/>
    <property type="evidence" value="ECO:0007669"/>
    <property type="project" value="UniProtKB-KW"/>
</dbReference>
<keyword evidence="4" id="KW-0694">RNA-binding</keyword>
<dbReference type="AlphaFoldDB" id="A0A7S3HKS9"/>
<feature type="domain" description="Cold-shock" evidence="6">
    <location>
        <begin position="253"/>
        <end position="331"/>
    </location>
</feature>
<feature type="region of interest" description="Disordered" evidence="5">
    <location>
        <begin position="1"/>
        <end position="68"/>
    </location>
</feature>
<evidence type="ECO:0000256" key="4">
    <source>
        <dbReference type="ARBA" id="ARBA00022884"/>
    </source>
</evidence>
<dbReference type="InterPro" id="IPR012340">
    <property type="entry name" value="NA-bd_OB-fold"/>
</dbReference>
<comment type="subcellular location">
    <subcellularLocation>
        <location evidence="1">Cytoplasm</location>
    </subcellularLocation>
</comment>
<feature type="domain" description="Cold-shock" evidence="6">
    <location>
        <begin position="74"/>
        <end position="132"/>
    </location>
</feature>
<protein>
    <recommendedName>
        <fullName evidence="6">Cold-shock domain-containing protein</fullName>
    </recommendedName>
</protein>
<keyword evidence="3" id="KW-0677">Repeat</keyword>
<evidence type="ECO:0000256" key="5">
    <source>
        <dbReference type="SAM" id="MobiDB-lite"/>
    </source>
</evidence>
<dbReference type="SUPFAM" id="SSF50249">
    <property type="entry name" value="Nucleic acid-binding proteins"/>
    <property type="match status" value="2"/>
</dbReference>
<dbReference type="InterPro" id="IPR011129">
    <property type="entry name" value="CSD"/>
</dbReference>
<name>A0A7S3HKS9_9STRA</name>
<evidence type="ECO:0000256" key="1">
    <source>
        <dbReference type="ARBA" id="ARBA00004496"/>
    </source>
</evidence>
<organism evidence="7">
    <name type="scientific">Spumella elongata</name>
    <dbReference type="NCBI Taxonomy" id="89044"/>
    <lineage>
        <taxon>Eukaryota</taxon>
        <taxon>Sar</taxon>
        <taxon>Stramenopiles</taxon>
        <taxon>Ochrophyta</taxon>
        <taxon>Chrysophyceae</taxon>
        <taxon>Chromulinales</taxon>
        <taxon>Chromulinaceae</taxon>
        <taxon>Spumella</taxon>
    </lineage>
</organism>
<dbReference type="PANTHER" id="PTHR12913">
    <property type="entry name" value="UNR PROTEIN N-RAS UPSTREAM GENE PROTEIN"/>
    <property type="match status" value="1"/>
</dbReference>
<feature type="compositionally biased region" description="Polar residues" evidence="5">
    <location>
        <begin position="52"/>
        <end position="68"/>
    </location>
</feature>
<keyword evidence="2" id="KW-0963">Cytoplasm</keyword>
<gene>
    <name evidence="7" type="ORF">SELO1098_LOCUS26930</name>
</gene>